<protein>
    <submittedName>
        <fullName evidence="2">Capsid</fullName>
    </submittedName>
</protein>
<accession>A0A2K9LSC3</accession>
<organism evidence="2">
    <name type="scientific">uncultured virus</name>
    <dbReference type="NCBI Taxonomy" id="340016"/>
    <lineage>
        <taxon>Viruses</taxon>
        <taxon>environmental samples</taxon>
    </lineage>
</organism>
<dbReference type="InterPro" id="IPR056906">
    <property type="entry name" value="ORF2/G2P_dom"/>
</dbReference>
<dbReference type="EMBL" id="KY487855">
    <property type="protein sequence ID" value="AUM61778.1"/>
    <property type="molecule type" value="Genomic_DNA"/>
</dbReference>
<dbReference type="Pfam" id="PF23343">
    <property type="entry name" value="REP_ORF2-G2P"/>
    <property type="match status" value="1"/>
</dbReference>
<feature type="domain" description="Replication-associated protein ORF2/G2P" evidence="1">
    <location>
        <begin position="84"/>
        <end position="159"/>
    </location>
</feature>
<proteinExistence type="predicted"/>
<reference evidence="2" key="1">
    <citation type="submission" date="2017-01" db="EMBL/GenBank/DDBJ databases">
        <title>High-throughput sequencing uncovers low homogeneity in the biogeography of single-stranded DNA viruses.</title>
        <authorList>
            <person name="Pearson V.M."/>
            <person name="Rokyta D.R."/>
        </authorList>
    </citation>
    <scope>NUCLEOTIDE SEQUENCE</scope>
</reference>
<name>A0A2K9LSC3_9VIRU</name>
<evidence type="ECO:0000313" key="2">
    <source>
        <dbReference type="EMBL" id="AUM61778.1"/>
    </source>
</evidence>
<sequence>MYMEVRMWWPCPTAGCDGETNFEDVECPQCCKVCKDFDISMMTVSFDDRRFESKFKQWREHLDTYHKRLSRSHAGNGTYKGPFAFTLTKSPTDDLTEEDMIKAVRKLMAQKSCPVKQYAWYLEYGDVENKTHPHIHGIYETETGGKIEKKHFKRAWPIWDPAVRCGAGFRGGYHREVMLNENYQSYIAKQSGTHDSHLLSVG</sequence>
<gene>
    <name evidence="2" type="primary">Cap</name>
</gene>
<evidence type="ECO:0000259" key="1">
    <source>
        <dbReference type="Pfam" id="PF23343"/>
    </source>
</evidence>